<reference evidence="1 2" key="1">
    <citation type="submission" date="2020-08" db="EMBL/GenBank/DDBJ databases">
        <title>Genomic Encyclopedia of Type Strains, Phase III (KMG-III): the genomes of soil and plant-associated and newly described type strains.</title>
        <authorList>
            <person name="Whitman W."/>
        </authorList>
    </citation>
    <scope>NUCLEOTIDE SEQUENCE [LARGE SCALE GENOMIC DNA]</scope>
    <source>
        <strain evidence="1 2">CECT 8640</strain>
    </source>
</reference>
<dbReference type="AlphaFoldDB" id="A0A841CUI3"/>
<protein>
    <submittedName>
        <fullName evidence="1">Uncharacterized protein</fullName>
    </submittedName>
</protein>
<name>A0A841CUI3_9PSEU</name>
<dbReference type="Proteomes" id="UP000547510">
    <property type="component" value="Unassembled WGS sequence"/>
</dbReference>
<organism evidence="1 2">
    <name type="scientific">Saccharothrix tamanrassetensis</name>
    <dbReference type="NCBI Taxonomy" id="1051531"/>
    <lineage>
        <taxon>Bacteria</taxon>
        <taxon>Bacillati</taxon>
        <taxon>Actinomycetota</taxon>
        <taxon>Actinomycetes</taxon>
        <taxon>Pseudonocardiales</taxon>
        <taxon>Pseudonocardiaceae</taxon>
        <taxon>Saccharothrix</taxon>
    </lineage>
</organism>
<gene>
    <name evidence="1" type="ORF">FHS29_006226</name>
</gene>
<comment type="caution">
    <text evidence="1">The sequence shown here is derived from an EMBL/GenBank/DDBJ whole genome shotgun (WGS) entry which is preliminary data.</text>
</comment>
<keyword evidence="2" id="KW-1185">Reference proteome</keyword>
<proteinExistence type="predicted"/>
<dbReference type="EMBL" id="JACHJN010000011">
    <property type="protein sequence ID" value="MBB5959605.1"/>
    <property type="molecule type" value="Genomic_DNA"/>
</dbReference>
<sequence>MTAVLELQSLETPQVEARNPSNILSTYLHPGCPL</sequence>
<evidence type="ECO:0000313" key="1">
    <source>
        <dbReference type="EMBL" id="MBB5959605.1"/>
    </source>
</evidence>
<evidence type="ECO:0000313" key="2">
    <source>
        <dbReference type="Proteomes" id="UP000547510"/>
    </source>
</evidence>
<accession>A0A841CUI3</accession>